<feature type="compositionally biased region" description="Gly residues" evidence="1">
    <location>
        <begin position="226"/>
        <end position="237"/>
    </location>
</feature>
<accession>A0A0G4GKZ4</accession>
<evidence type="ECO:0000313" key="2">
    <source>
        <dbReference type="EMBL" id="CEM30695.1"/>
    </source>
</evidence>
<protein>
    <submittedName>
        <fullName evidence="2">Uncharacterized protein</fullName>
    </submittedName>
</protein>
<sequence>MGGDRVHKPFGPDPEKQTRYEAFLWLKEREKMQGSKEGAGAASERERVDGRFGVSKKEEGGGEESGSRTKVKKEEEEAKGASGVRKRDRDIEREREAAEREREEGESSKDAKGQNDEDQTNRRIMTDHERRVGKAAAEREKLEFERVYRMFRSGAALVKAGDTNGALERDTGGAGGKRGVSGTSASTERKATRTVHHWAPDPLVCVRFGLPNPSLTEESHERKRGPQGGRGGIGPTSGLGASSSLQGSPLPATTPTAPIVIEDETDARSAWVDRSRQGAVGVAGSSRGTGGGTAALSEAFELEGGGKREDPAPPPSISRPAESLFKEIFGDENDEDE</sequence>
<dbReference type="VEuPathDB" id="CryptoDB:Cvel_22373"/>
<dbReference type="PANTHER" id="PTHR13384">
    <property type="entry name" value="G PATCH DOMAIN-CONTAINING PROTEIN 1"/>
    <property type="match status" value="1"/>
</dbReference>
<feature type="compositionally biased region" description="Low complexity" evidence="1">
    <location>
        <begin position="238"/>
        <end position="251"/>
    </location>
</feature>
<feature type="region of interest" description="Disordered" evidence="1">
    <location>
        <begin position="209"/>
        <end position="337"/>
    </location>
</feature>
<feature type="compositionally biased region" description="Basic and acidic residues" evidence="1">
    <location>
        <begin position="72"/>
        <end position="136"/>
    </location>
</feature>
<dbReference type="EMBL" id="CDMZ01001317">
    <property type="protein sequence ID" value="CEM30695.1"/>
    <property type="molecule type" value="Genomic_DNA"/>
</dbReference>
<feature type="region of interest" description="Disordered" evidence="1">
    <location>
        <begin position="162"/>
        <end position="195"/>
    </location>
</feature>
<organism evidence="2">
    <name type="scientific">Chromera velia CCMP2878</name>
    <dbReference type="NCBI Taxonomy" id="1169474"/>
    <lineage>
        <taxon>Eukaryota</taxon>
        <taxon>Sar</taxon>
        <taxon>Alveolata</taxon>
        <taxon>Colpodellida</taxon>
        <taxon>Chromeraceae</taxon>
        <taxon>Chromera</taxon>
    </lineage>
</organism>
<dbReference type="PANTHER" id="PTHR13384:SF19">
    <property type="entry name" value="G PATCH DOMAIN-CONTAINING PROTEIN 1"/>
    <property type="match status" value="1"/>
</dbReference>
<feature type="region of interest" description="Disordered" evidence="1">
    <location>
        <begin position="1"/>
        <end position="136"/>
    </location>
</feature>
<feature type="compositionally biased region" description="Basic and acidic residues" evidence="1">
    <location>
        <begin position="43"/>
        <end position="60"/>
    </location>
</feature>
<evidence type="ECO:0000256" key="1">
    <source>
        <dbReference type="SAM" id="MobiDB-lite"/>
    </source>
</evidence>
<proteinExistence type="predicted"/>
<name>A0A0G4GKZ4_9ALVE</name>
<dbReference type="GO" id="GO:0003723">
    <property type="term" value="F:RNA binding"/>
    <property type="evidence" value="ECO:0007669"/>
    <property type="project" value="TreeGrafter"/>
</dbReference>
<dbReference type="AlphaFoldDB" id="A0A0G4GKZ4"/>
<dbReference type="GO" id="GO:0005634">
    <property type="term" value="C:nucleus"/>
    <property type="evidence" value="ECO:0007669"/>
    <property type="project" value="TreeGrafter"/>
</dbReference>
<reference evidence="2" key="1">
    <citation type="submission" date="2014-11" db="EMBL/GenBank/DDBJ databases">
        <authorList>
            <person name="Otto D Thomas"/>
            <person name="Naeem Raeece"/>
        </authorList>
    </citation>
    <scope>NUCLEOTIDE SEQUENCE</scope>
</reference>
<gene>
    <name evidence="2" type="ORF">Cvel_22373</name>
</gene>